<dbReference type="RefSeq" id="XP_062803746.1">
    <property type="nucleotide sequence ID" value="XM_062944872.1"/>
</dbReference>
<proteinExistence type="predicted"/>
<dbReference type="EMBL" id="JAFFHC010000002">
    <property type="protein sequence ID" value="KAK4680276.1"/>
    <property type="molecule type" value="Genomic_DNA"/>
</dbReference>
<sequence length="122" mass="13888">MDSRPTGASGLPVLKLLAIKYFFTMLMDNRMKRLTTWPMTDDASYARRNQFTAYVLSDAFLCFEFTGREGEPTMGRMQKDMYAYDCINNWHFEGLAAEVDKRGVKKSPVLELQVGGRVGRAS</sequence>
<gene>
    <name evidence="1" type="ORF">QC764_211652</name>
</gene>
<comment type="caution">
    <text evidence="1">The sequence shown here is derived from an EMBL/GenBank/DDBJ whole genome shotgun (WGS) entry which is preliminary data.</text>
</comment>
<evidence type="ECO:0000313" key="2">
    <source>
        <dbReference type="Proteomes" id="UP001323617"/>
    </source>
</evidence>
<protein>
    <submittedName>
        <fullName evidence="1">Uncharacterized protein</fullName>
    </submittedName>
</protein>
<keyword evidence="2" id="KW-1185">Reference proteome</keyword>
<dbReference type="GeneID" id="87965737"/>
<name>A0ABR0IJD2_9PEZI</name>
<organism evidence="1 2">
    <name type="scientific">Podospora pseudoanserina</name>
    <dbReference type="NCBI Taxonomy" id="2609844"/>
    <lineage>
        <taxon>Eukaryota</taxon>
        <taxon>Fungi</taxon>
        <taxon>Dikarya</taxon>
        <taxon>Ascomycota</taxon>
        <taxon>Pezizomycotina</taxon>
        <taxon>Sordariomycetes</taxon>
        <taxon>Sordariomycetidae</taxon>
        <taxon>Sordariales</taxon>
        <taxon>Podosporaceae</taxon>
        <taxon>Podospora</taxon>
    </lineage>
</organism>
<evidence type="ECO:0000313" key="1">
    <source>
        <dbReference type="EMBL" id="KAK4680276.1"/>
    </source>
</evidence>
<dbReference type="Proteomes" id="UP001323617">
    <property type="component" value="Unassembled WGS sequence"/>
</dbReference>
<accession>A0ABR0IJD2</accession>
<reference evidence="1 2" key="1">
    <citation type="journal article" date="2023" name="bioRxiv">
        <title>High-quality genome assemblies of four members of thePodospora anserinaspecies complex.</title>
        <authorList>
            <person name="Ament-Velasquez S.L."/>
            <person name="Vogan A.A."/>
            <person name="Wallerman O."/>
            <person name="Hartmann F."/>
            <person name="Gautier V."/>
            <person name="Silar P."/>
            <person name="Giraud T."/>
            <person name="Johannesson H."/>
        </authorList>
    </citation>
    <scope>NUCLEOTIDE SEQUENCE [LARGE SCALE GENOMIC DNA]</scope>
    <source>
        <strain evidence="1 2">CBS 124.78</strain>
    </source>
</reference>